<proteinExistence type="predicted"/>
<feature type="domain" description="Protein kinase" evidence="7">
    <location>
        <begin position="396"/>
        <end position="689"/>
    </location>
</feature>
<keyword evidence="3" id="KW-0418">Kinase</keyword>
<dbReference type="AlphaFoldDB" id="A0A8T0GC66"/>
<dbReference type="PROSITE" id="PS00107">
    <property type="entry name" value="PROTEIN_KINASE_ATP"/>
    <property type="match status" value="1"/>
</dbReference>
<keyword evidence="6" id="KW-0472">Membrane</keyword>
<dbReference type="InterPro" id="IPR036537">
    <property type="entry name" value="Adaptor_Cbl_N_dom_sf"/>
</dbReference>
<comment type="caution">
    <text evidence="8">The sequence shown here is derived from an EMBL/GenBank/DDBJ whole genome shotgun (WGS) entry which is preliminary data.</text>
</comment>
<protein>
    <recommendedName>
        <fullName evidence="7">Protein kinase domain-containing protein</fullName>
    </recommendedName>
</protein>
<dbReference type="Gene3D" id="3.30.200.20">
    <property type="entry name" value="Phosphorylase Kinase, domain 1"/>
    <property type="match status" value="1"/>
</dbReference>
<dbReference type="PANTHER" id="PTHR44329:SF260">
    <property type="entry name" value="PROTEIN KINASE DOMAIN-CONTAINING PROTEIN"/>
    <property type="match status" value="1"/>
</dbReference>
<reference evidence="8" key="1">
    <citation type="submission" date="2020-06" db="EMBL/GenBank/DDBJ databases">
        <title>WGS assembly of Ceratodon purpureus strain R40.</title>
        <authorList>
            <person name="Carey S.B."/>
            <person name="Jenkins J."/>
            <person name="Shu S."/>
            <person name="Lovell J.T."/>
            <person name="Sreedasyam A."/>
            <person name="Maumus F."/>
            <person name="Tiley G.P."/>
            <person name="Fernandez-Pozo N."/>
            <person name="Barry K."/>
            <person name="Chen C."/>
            <person name="Wang M."/>
            <person name="Lipzen A."/>
            <person name="Daum C."/>
            <person name="Saski C.A."/>
            <person name="Payton A.C."/>
            <person name="Mcbreen J.C."/>
            <person name="Conrad R.E."/>
            <person name="Kollar L.M."/>
            <person name="Olsson S."/>
            <person name="Huttunen S."/>
            <person name="Landis J.B."/>
            <person name="Wickett N.J."/>
            <person name="Johnson M.G."/>
            <person name="Rensing S.A."/>
            <person name="Grimwood J."/>
            <person name="Schmutz J."/>
            <person name="Mcdaniel S.F."/>
        </authorList>
    </citation>
    <scope>NUCLEOTIDE SEQUENCE</scope>
    <source>
        <strain evidence="8">R40</strain>
    </source>
</reference>
<keyword evidence="2 5" id="KW-0547">Nucleotide-binding</keyword>
<dbReference type="Proteomes" id="UP000822688">
    <property type="component" value="Chromosome 12"/>
</dbReference>
<dbReference type="PANTHER" id="PTHR44329">
    <property type="entry name" value="SERINE/THREONINE-PROTEIN KINASE TNNI3K-RELATED"/>
    <property type="match status" value="1"/>
</dbReference>
<gene>
    <name evidence="8" type="ORF">KC19_12G180700</name>
</gene>
<dbReference type="GO" id="GO:0007166">
    <property type="term" value="P:cell surface receptor signaling pathway"/>
    <property type="evidence" value="ECO:0007669"/>
    <property type="project" value="InterPro"/>
</dbReference>
<dbReference type="InterPro" id="IPR011009">
    <property type="entry name" value="Kinase-like_dom_sf"/>
</dbReference>
<dbReference type="GO" id="GO:0005524">
    <property type="term" value="F:ATP binding"/>
    <property type="evidence" value="ECO:0007669"/>
    <property type="project" value="UniProtKB-UniRule"/>
</dbReference>
<evidence type="ECO:0000256" key="5">
    <source>
        <dbReference type="PROSITE-ProRule" id="PRU10141"/>
    </source>
</evidence>
<dbReference type="InterPro" id="IPR017441">
    <property type="entry name" value="Protein_kinase_ATP_BS"/>
</dbReference>
<dbReference type="InterPro" id="IPR000719">
    <property type="entry name" value="Prot_kinase_dom"/>
</dbReference>
<feature type="transmembrane region" description="Helical" evidence="6">
    <location>
        <begin position="706"/>
        <end position="728"/>
    </location>
</feature>
<keyword evidence="9" id="KW-1185">Reference proteome</keyword>
<dbReference type="SMART" id="SM00220">
    <property type="entry name" value="S_TKc"/>
    <property type="match status" value="1"/>
</dbReference>
<evidence type="ECO:0000313" key="9">
    <source>
        <dbReference type="Proteomes" id="UP000822688"/>
    </source>
</evidence>
<organism evidence="8 9">
    <name type="scientific">Ceratodon purpureus</name>
    <name type="common">Fire moss</name>
    <name type="synonym">Dicranum purpureum</name>
    <dbReference type="NCBI Taxonomy" id="3225"/>
    <lineage>
        <taxon>Eukaryota</taxon>
        <taxon>Viridiplantae</taxon>
        <taxon>Streptophyta</taxon>
        <taxon>Embryophyta</taxon>
        <taxon>Bryophyta</taxon>
        <taxon>Bryophytina</taxon>
        <taxon>Bryopsida</taxon>
        <taxon>Dicranidae</taxon>
        <taxon>Pseudoditrichales</taxon>
        <taxon>Ditrichaceae</taxon>
        <taxon>Ceratodon</taxon>
    </lineage>
</organism>
<dbReference type="Pfam" id="PF00069">
    <property type="entry name" value="Pkinase"/>
    <property type="match status" value="1"/>
</dbReference>
<evidence type="ECO:0000256" key="4">
    <source>
        <dbReference type="ARBA" id="ARBA00022840"/>
    </source>
</evidence>
<dbReference type="SUPFAM" id="SSF56112">
    <property type="entry name" value="Protein kinase-like (PK-like)"/>
    <property type="match status" value="1"/>
</dbReference>
<evidence type="ECO:0000256" key="3">
    <source>
        <dbReference type="ARBA" id="ARBA00022777"/>
    </source>
</evidence>
<dbReference type="InterPro" id="IPR008271">
    <property type="entry name" value="Ser/Thr_kinase_AS"/>
</dbReference>
<evidence type="ECO:0000313" key="8">
    <source>
        <dbReference type="EMBL" id="KAG0555599.1"/>
    </source>
</evidence>
<accession>A0A8T0GC66</accession>
<sequence length="730" mass="83619">MESMDLVEPIPQVSEAITVIEDVTEVSSKFLVNKRQCERLASRFGSIGEKLNELAKGFVCTTSADAGNHAVEYPAFDLLLIVLKKGKALLSKYVESEASIPSVLTRTENRKAFEEIHADLDIMNSLFHFEDFEHTSESMKIVTLTEDADKDLMEMTDSLDELVHSESGRHAAEAAAMLLKNVENVKTVQDPVTLSQRMCRELNERFPEFTGKQLELVLYLCLIAYGSEIYDGVCEDSWLRTIIKLKNHLPEEDREDEEFQVMTGISNVPVPCRVCWNWLQEHEYSIAISKIEIRSNILPCKAYLKRLREIQESNVSGDKSVVLDAEDDHCCISKRELYPITSINQARLEARIRNGRKCDLTIHLRPNSIQQTERVPPIDPSNLLPLRKIDRDGVVSMENGKLGRGSSAKVYKVTWHKGTYALKSYKHGWSFTANEREYIESKILHPHIVHCFGYYQEDEKYRLLMELLDNNLTRYGVEAVRADSPLVKPLSSRAEDIFDVLLQIASAMEHLHLKEVVHGDLKSDNILLDFFEVLGSGRHFLAKVTDFGDSKVIEPGVAFRPAGDGTNKYAAPELLDWRKNREEIRLDHPKKIDVYAFGVVAYMILTGYEVYQDINDAFKTELVISGTMKPSGCKSWRILKWSMRFKIWWVLGLKERFPDELMELVERCWEFHPADRPDFSEICAELEKFKSPKQSKDHGADDWSKFIAVMFLLSFVICFLAFLIKVVLNL</sequence>
<keyword evidence="4 5" id="KW-0067">ATP-binding</keyword>
<dbReference type="Gene3D" id="1.10.510.10">
    <property type="entry name" value="Transferase(Phosphotransferase) domain 1"/>
    <property type="match status" value="1"/>
</dbReference>
<keyword evidence="1" id="KW-0808">Transferase</keyword>
<dbReference type="GO" id="GO:0004674">
    <property type="term" value="F:protein serine/threonine kinase activity"/>
    <property type="evidence" value="ECO:0007669"/>
    <property type="project" value="TreeGrafter"/>
</dbReference>
<name>A0A8T0GC66_CERPU</name>
<dbReference type="PROSITE" id="PS50011">
    <property type="entry name" value="PROTEIN_KINASE_DOM"/>
    <property type="match status" value="1"/>
</dbReference>
<dbReference type="InterPro" id="IPR051681">
    <property type="entry name" value="Ser/Thr_Kinases-Pseudokinases"/>
</dbReference>
<evidence type="ECO:0000256" key="2">
    <source>
        <dbReference type="ARBA" id="ARBA00022741"/>
    </source>
</evidence>
<dbReference type="EMBL" id="CM026433">
    <property type="protein sequence ID" value="KAG0555599.1"/>
    <property type="molecule type" value="Genomic_DNA"/>
</dbReference>
<keyword evidence="6" id="KW-1133">Transmembrane helix</keyword>
<dbReference type="Gene3D" id="1.20.930.20">
    <property type="entry name" value="Adaptor protein Cbl, N-terminal domain"/>
    <property type="match status" value="1"/>
</dbReference>
<evidence type="ECO:0000256" key="1">
    <source>
        <dbReference type="ARBA" id="ARBA00022679"/>
    </source>
</evidence>
<evidence type="ECO:0000256" key="6">
    <source>
        <dbReference type="SAM" id="Phobius"/>
    </source>
</evidence>
<keyword evidence="6" id="KW-0812">Transmembrane</keyword>
<feature type="binding site" evidence="5">
    <location>
        <position position="423"/>
    </location>
    <ligand>
        <name>ATP</name>
        <dbReference type="ChEBI" id="CHEBI:30616"/>
    </ligand>
</feature>
<dbReference type="PROSITE" id="PS00108">
    <property type="entry name" value="PROTEIN_KINASE_ST"/>
    <property type="match status" value="1"/>
</dbReference>
<evidence type="ECO:0000259" key="7">
    <source>
        <dbReference type="PROSITE" id="PS50011"/>
    </source>
</evidence>